<organism evidence="2 3">
    <name type="scientific">Caenorhabditis auriculariae</name>
    <dbReference type="NCBI Taxonomy" id="2777116"/>
    <lineage>
        <taxon>Eukaryota</taxon>
        <taxon>Metazoa</taxon>
        <taxon>Ecdysozoa</taxon>
        <taxon>Nematoda</taxon>
        <taxon>Chromadorea</taxon>
        <taxon>Rhabditida</taxon>
        <taxon>Rhabditina</taxon>
        <taxon>Rhabditomorpha</taxon>
        <taxon>Rhabditoidea</taxon>
        <taxon>Rhabditidae</taxon>
        <taxon>Peloderinae</taxon>
        <taxon>Caenorhabditis</taxon>
    </lineage>
</organism>
<feature type="region of interest" description="Disordered" evidence="1">
    <location>
        <begin position="1"/>
        <end position="143"/>
    </location>
</feature>
<feature type="compositionally biased region" description="Pro residues" evidence="1">
    <location>
        <begin position="113"/>
        <end position="132"/>
    </location>
</feature>
<feature type="compositionally biased region" description="Low complexity" evidence="1">
    <location>
        <begin position="259"/>
        <end position="278"/>
    </location>
</feature>
<accession>A0A8S1HHP5</accession>
<evidence type="ECO:0000313" key="2">
    <source>
        <dbReference type="EMBL" id="CAD6195479.1"/>
    </source>
</evidence>
<sequence length="365" mass="38282">MGDVEMKDVKEEERHESPPLGPIDPSRITNVLADQSGFVVPGPPSQQWQRTPGMSPAIGTGIDATGSNTPGSQRSSTGTPNHPPLGPHSAQPMTPSGSGTPAGTPGSGGPAPFEYPPGSIPQHQIPPYPGPAGPMHLQQQASQSPGVYRPVMMMPGQPMMHQQYPPNYVQWQQQQQMQQAHFARQGGQRVMIAPGGQQRLPVPYPPGYPPGQMQAGGPPPGTPTNLPPGAPPPPFAAGPPQGAGGQQPPQRPTPGTPGGNAAQAGPGPSRPQYPAGVNGPPPAGYPYPGGAPPQPGPPPGQPPQFHAGPPQYPPQMYARPGQPQMRQYISPQAQAAMGPAGQGQFFFYWFFDSLNTGPWRWIDYN</sequence>
<proteinExistence type="predicted"/>
<feature type="compositionally biased region" description="Low complexity" evidence="1">
    <location>
        <begin position="94"/>
        <end position="104"/>
    </location>
</feature>
<evidence type="ECO:0000313" key="3">
    <source>
        <dbReference type="Proteomes" id="UP000835052"/>
    </source>
</evidence>
<reference evidence="2" key="1">
    <citation type="submission" date="2020-10" db="EMBL/GenBank/DDBJ databases">
        <authorList>
            <person name="Kikuchi T."/>
        </authorList>
    </citation>
    <scope>NUCLEOTIDE SEQUENCE</scope>
    <source>
        <strain evidence="2">NKZ352</strain>
    </source>
</reference>
<feature type="compositionally biased region" description="Pro residues" evidence="1">
    <location>
        <begin position="279"/>
        <end position="302"/>
    </location>
</feature>
<keyword evidence="3" id="KW-1185">Reference proteome</keyword>
<comment type="caution">
    <text evidence="2">The sequence shown here is derived from an EMBL/GenBank/DDBJ whole genome shotgun (WGS) entry which is preliminary data.</text>
</comment>
<feature type="region of interest" description="Disordered" evidence="1">
    <location>
        <begin position="195"/>
        <end position="327"/>
    </location>
</feature>
<protein>
    <submittedName>
        <fullName evidence="2">Uncharacterized protein</fullName>
    </submittedName>
</protein>
<evidence type="ECO:0000256" key="1">
    <source>
        <dbReference type="SAM" id="MobiDB-lite"/>
    </source>
</evidence>
<feature type="compositionally biased region" description="Polar residues" evidence="1">
    <location>
        <begin position="65"/>
        <end position="80"/>
    </location>
</feature>
<name>A0A8S1HHP5_9PELO</name>
<feature type="compositionally biased region" description="Pro residues" evidence="1">
    <location>
        <begin position="217"/>
        <end position="237"/>
    </location>
</feature>
<dbReference type="EMBL" id="CAJGYM010000055">
    <property type="protein sequence ID" value="CAD6195479.1"/>
    <property type="molecule type" value="Genomic_DNA"/>
</dbReference>
<dbReference type="OrthoDB" id="5861038at2759"/>
<dbReference type="AlphaFoldDB" id="A0A8S1HHP5"/>
<feature type="compositionally biased region" description="Basic and acidic residues" evidence="1">
    <location>
        <begin position="1"/>
        <end position="17"/>
    </location>
</feature>
<dbReference type="Proteomes" id="UP000835052">
    <property type="component" value="Unassembled WGS sequence"/>
</dbReference>
<gene>
    <name evidence="2" type="ORF">CAUJ_LOCUS11398</name>
</gene>